<dbReference type="Proteomes" id="UP000052023">
    <property type="component" value="Unassembled WGS sequence"/>
</dbReference>
<dbReference type="OrthoDB" id="7335270at2"/>
<feature type="transmembrane region" description="Helical" evidence="1">
    <location>
        <begin position="179"/>
        <end position="200"/>
    </location>
</feature>
<reference evidence="2 3" key="1">
    <citation type="submission" date="2014-03" db="EMBL/GenBank/DDBJ databases">
        <title>Bradyrhizobium valentinum sp. nov., isolated from effective nodules of Lupinus mariae-josephae, a lupine endemic of basic-lime soils in Eastern Spain.</title>
        <authorList>
            <person name="Duran D."/>
            <person name="Rey L."/>
            <person name="Navarro A."/>
            <person name="Busquets A."/>
            <person name="Imperial J."/>
            <person name="Ruiz-Argueso T."/>
        </authorList>
    </citation>
    <scope>NUCLEOTIDE SEQUENCE [LARGE SCALE GENOMIC DNA]</scope>
    <source>
        <strain evidence="2 3">Ro19</strain>
    </source>
</reference>
<proteinExistence type="predicted"/>
<feature type="transmembrane region" description="Helical" evidence="1">
    <location>
        <begin position="67"/>
        <end position="86"/>
    </location>
</feature>
<keyword evidence="1" id="KW-1133">Transmembrane helix</keyword>
<feature type="transmembrane region" description="Helical" evidence="1">
    <location>
        <begin position="251"/>
        <end position="271"/>
    </location>
</feature>
<gene>
    <name evidence="2" type="ORF">CQ13_08560</name>
</gene>
<feature type="transmembrane region" description="Helical" evidence="1">
    <location>
        <begin position="277"/>
        <end position="301"/>
    </location>
</feature>
<comment type="caution">
    <text evidence="2">The sequence shown here is derived from an EMBL/GenBank/DDBJ whole genome shotgun (WGS) entry which is preliminary data.</text>
</comment>
<feature type="transmembrane region" description="Helical" evidence="1">
    <location>
        <begin position="120"/>
        <end position="139"/>
    </location>
</feature>
<feature type="transmembrane region" description="Helical" evidence="1">
    <location>
        <begin position="35"/>
        <end position="60"/>
    </location>
</feature>
<evidence type="ECO:0000313" key="2">
    <source>
        <dbReference type="EMBL" id="KRR19973.1"/>
    </source>
</evidence>
<keyword evidence="3" id="KW-1185">Reference proteome</keyword>
<protein>
    <recommendedName>
        <fullName evidence="4">DUF2232 domain-containing protein</fullName>
    </recommendedName>
</protein>
<evidence type="ECO:0008006" key="4">
    <source>
        <dbReference type="Google" id="ProtNLM"/>
    </source>
</evidence>
<feature type="transmembrane region" description="Helical" evidence="1">
    <location>
        <begin position="220"/>
        <end position="244"/>
    </location>
</feature>
<dbReference type="AlphaFoldDB" id="A0A0R3MPS0"/>
<dbReference type="RefSeq" id="WP_057846405.1">
    <property type="nucleotide sequence ID" value="NZ_LLYA01000181.1"/>
</dbReference>
<name>A0A0R3MPS0_9BRAD</name>
<organism evidence="2 3">
    <name type="scientific">Bradyrhizobium retamae</name>
    <dbReference type="NCBI Taxonomy" id="1300035"/>
    <lineage>
        <taxon>Bacteria</taxon>
        <taxon>Pseudomonadati</taxon>
        <taxon>Pseudomonadota</taxon>
        <taxon>Alphaproteobacteria</taxon>
        <taxon>Hyphomicrobiales</taxon>
        <taxon>Nitrobacteraceae</taxon>
        <taxon>Bradyrhizobium</taxon>
    </lineage>
</organism>
<accession>A0A0R3MPS0</accession>
<keyword evidence="1" id="KW-0812">Transmembrane</keyword>
<sequence length="323" mass="33631">MIAIILIGLAAGCASALMFVSVVSGAPVSLLLSLLAPLPLMVTALSWGPLSATIGGIAAASAFGAIFGLRFCLAFAVAVALPAWWLGHLALLGRPTAAVETDNSTSPKAENLEWYPTGRILLWIAGFAILSSFASWLVFGKDADAIAAALRSGLTKVLSDREGLSSGDIERLADALVTIFRGLSAMLVVTTLTLNLWLAAKISAMSGRLRRPWPDLKSTALPPMTLVALCATLAFCFAGGAFSIAAQIMTAALFMAYALVGLAAVHTLTLALKSRAFVLSCTYGMLVLLPWTVALMIALGLTDAIFGLRQRYLGGKPPPLPTA</sequence>
<keyword evidence="1" id="KW-0472">Membrane</keyword>
<evidence type="ECO:0000256" key="1">
    <source>
        <dbReference type="SAM" id="Phobius"/>
    </source>
</evidence>
<dbReference type="EMBL" id="LLYA01000181">
    <property type="protein sequence ID" value="KRR19973.1"/>
    <property type="molecule type" value="Genomic_DNA"/>
</dbReference>
<evidence type="ECO:0000313" key="3">
    <source>
        <dbReference type="Proteomes" id="UP000052023"/>
    </source>
</evidence>